<reference evidence="2 3" key="1">
    <citation type="submission" date="2024-02" db="EMBL/GenBank/DDBJ databases">
        <authorList>
            <person name="Daric V."/>
            <person name="Darras S."/>
        </authorList>
    </citation>
    <scope>NUCLEOTIDE SEQUENCE [LARGE SCALE GENOMIC DNA]</scope>
</reference>
<evidence type="ECO:0000313" key="3">
    <source>
        <dbReference type="Proteomes" id="UP001642483"/>
    </source>
</evidence>
<evidence type="ECO:0008006" key="4">
    <source>
        <dbReference type="Google" id="ProtNLM"/>
    </source>
</evidence>
<gene>
    <name evidence="2" type="ORF">CVLEPA_LOCUS28774</name>
</gene>
<dbReference type="EMBL" id="CAWYQH010000152">
    <property type="protein sequence ID" value="CAK8695503.1"/>
    <property type="molecule type" value="Genomic_DNA"/>
</dbReference>
<protein>
    <recommendedName>
        <fullName evidence="4">HTH CENPB-type domain-containing protein</fullName>
    </recommendedName>
</protein>
<keyword evidence="3" id="KW-1185">Reference proteome</keyword>
<proteinExistence type="predicted"/>
<evidence type="ECO:0000313" key="2">
    <source>
        <dbReference type="EMBL" id="CAK8695503.1"/>
    </source>
</evidence>
<feature type="region of interest" description="Disordered" evidence="1">
    <location>
        <begin position="58"/>
        <end position="81"/>
    </location>
</feature>
<evidence type="ECO:0000256" key="1">
    <source>
        <dbReference type="SAM" id="MobiDB-lite"/>
    </source>
</evidence>
<dbReference type="Proteomes" id="UP001642483">
    <property type="component" value="Unassembled WGS sequence"/>
</dbReference>
<sequence>MLLHKATEFAIVREHEDSENIGMNWVNRWKKRKEVTCKKLHEPSLTIDDEAVTDRTEDLTFPDSHPQERLPQSMPKDSTGRSAQRKWFQTYPFDSENIKITPTLKCSPSYKFQGAVTITLPTCYLPDKSAVEMTVSEHKYFTKWFNAAAYSCPICCCTSCRIELTMVTTGFH</sequence>
<accession>A0ABP0GVZ7</accession>
<name>A0ABP0GVZ7_CLALP</name>
<organism evidence="2 3">
    <name type="scientific">Clavelina lepadiformis</name>
    <name type="common">Light-bulb sea squirt</name>
    <name type="synonym">Ascidia lepadiformis</name>
    <dbReference type="NCBI Taxonomy" id="159417"/>
    <lineage>
        <taxon>Eukaryota</taxon>
        <taxon>Metazoa</taxon>
        <taxon>Chordata</taxon>
        <taxon>Tunicata</taxon>
        <taxon>Ascidiacea</taxon>
        <taxon>Aplousobranchia</taxon>
        <taxon>Clavelinidae</taxon>
        <taxon>Clavelina</taxon>
    </lineage>
</organism>
<comment type="caution">
    <text evidence="2">The sequence shown here is derived from an EMBL/GenBank/DDBJ whole genome shotgun (WGS) entry which is preliminary data.</text>
</comment>